<name>A0A919QCJ9_9ACTN</name>
<keyword evidence="1" id="KW-1133">Transmembrane helix</keyword>
<dbReference type="EMBL" id="BOOA01000023">
    <property type="protein sequence ID" value="GIH24928.1"/>
    <property type="molecule type" value="Genomic_DNA"/>
</dbReference>
<keyword evidence="1" id="KW-0812">Transmembrane</keyword>
<evidence type="ECO:0000313" key="2">
    <source>
        <dbReference type="EMBL" id="GIH24928.1"/>
    </source>
</evidence>
<dbReference type="AlphaFoldDB" id="A0A919QCJ9"/>
<accession>A0A919QCJ9</accession>
<protein>
    <submittedName>
        <fullName evidence="2">Uncharacterized protein</fullName>
    </submittedName>
</protein>
<sequence length="71" mass="7340">MLGLTDRDAEELVETADRIEDEAASEDPDLSRIQRWSASALALVNSPVVSGALGGVLSAYGTSMLPGLPPG</sequence>
<organism evidence="2 3">
    <name type="scientific">Acrocarpospora phusangensis</name>
    <dbReference type="NCBI Taxonomy" id="1070424"/>
    <lineage>
        <taxon>Bacteria</taxon>
        <taxon>Bacillati</taxon>
        <taxon>Actinomycetota</taxon>
        <taxon>Actinomycetes</taxon>
        <taxon>Streptosporangiales</taxon>
        <taxon>Streptosporangiaceae</taxon>
        <taxon>Acrocarpospora</taxon>
    </lineage>
</organism>
<feature type="transmembrane region" description="Helical" evidence="1">
    <location>
        <begin position="40"/>
        <end position="61"/>
    </location>
</feature>
<gene>
    <name evidence="2" type="ORF">Aph01nite_32380</name>
</gene>
<evidence type="ECO:0000256" key="1">
    <source>
        <dbReference type="SAM" id="Phobius"/>
    </source>
</evidence>
<dbReference type="Proteomes" id="UP000640052">
    <property type="component" value="Unassembled WGS sequence"/>
</dbReference>
<comment type="caution">
    <text evidence="2">The sequence shown here is derived from an EMBL/GenBank/DDBJ whole genome shotgun (WGS) entry which is preliminary data.</text>
</comment>
<reference evidence="2" key="1">
    <citation type="submission" date="2021-01" db="EMBL/GenBank/DDBJ databases">
        <title>Whole genome shotgun sequence of Acrocarpospora phusangensis NBRC 108782.</title>
        <authorList>
            <person name="Komaki H."/>
            <person name="Tamura T."/>
        </authorList>
    </citation>
    <scope>NUCLEOTIDE SEQUENCE</scope>
    <source>
        <strain evidence="2">NBRC 108782</strain>
    </source>
</reference>
<keyword evidence="1" id="KW-0472">Membrane</keyword>
<evidence type="ECO:0000313" key="3">
    <source>
        <dbReference type="Proteomes" id="UP000640052"/>
    </source>
</evidence>
<keyword evidence="3" id="KW-1185">Reference proteome</keyword>
<proteinExistence type="predicted"/>